<dbReference type="InterPro" id="IPR012818">
    <property type="entry name" value="CbiE"/>
</dbReference>
<dbReference type="EMBL" id="JAKGUD010000001">
    <property type="protein sequence ID" value="MCF4141256.1"/>
    <property type="molecule type" value="Genomic_DNA"/>
</dbReference>
<evidence type="ECO:0000256" key="3">
    <source>
        <dbReference type="ARBA" id="ARBA00022603"/>
    </source>
</evidence>
<dbReference type="InterPro" id="IPR000878">
    <property type="entry name" value="4pyrrol_Mease"/>
</dbReference>
<keyword evidence="8" id="KW-1185">Reference proteome</keyword>
<dbReference type="Pfam" id="PF00590">
    <property type="entry name" value="TP_methylase"/>
    <property type="match status" value="1"/>
</dbReference>
<dbReference type="InterPro" id="IPR050714">
    <property type="entry name" value="Cobalamin_biosynth_MTase"/>
</dbReference>
<feature type="domain" description="Tetrapyrrole methylase" evidence="6">
    <location>
        <begin position="3"/>
        <end position="192"/>
    </location>
</feature>
<dbReference type="Gene3D" id="3.30.950.10">
    <property type="entry name" value="Methyltransferase, Cobalt-precorrin-4 Transmethylase, Domain 2"/>
    <property type="match status" value="1"/>
</dbReference>
<sequence length="212" mass="22825">MEKIHIVGVGPGSRDYLLPIALKAIEGSDTLLGSPRLLEMFSYMADKKTVTLSGSPSEALEIISKRGRNERMAVLVSGDPCFFSLGSSLAASLPEDQYEIIPGLSSVSLAFSRLGISWQEGTFVSVHGRPLDSLNGLQKETGPIAILTGGLNNPMEVASKLLKIGVSDRKCWTMSNLGTDDEKVESTDLSDLSEEDRASWPSLTLVLLEPRS</sequence>
<evidence type="ECO:0000313" key="7">
    <source>
        <dbReference type="EMBL" id="MCF4141256.1"/>
    </source>
</evidence>
<dbReference type="InterPro" id="IPR035996">
    <property type="entry name" value="4pyrrol_Methylase_sf"/>
</dbReference>
<keyword evidence="2" id="KW-0169">Cobalamin biosynthesis</keyword>
<evidence type="ECO:0000313" key="8">
    <source>
        <dbReference type="Proteomes" id="UP001200430"/>
    </source>
</evidence>
<dbReference type="Proteomes" id="UP001200430">
    <property type="component" value="Unassembled WGS sequence"/>
</dbReference>
<dbReference type="RefSeq" id="WP_236097587.1">
    <property type="nucleotide sequence ID" value="NZ_JAKGUD010000001.1"/>
</dbReference>
<comment type="caution">
    <text evidence="7">The sequence shown here is derived from an EMBL/GenBank/DDBJ whole genome shotgun (WGS) entry which is preliminary data.</text>
</comment>
<comment type="pathway">
    <text evidence="1">Cofactor biosynthesis; adenosylcobalamin biosynthesis.</text>
</comment>
<evidence type="ECO:0000256" key="5">
    <source>
        <dbReference type="ARBA" id="ARBA00022691"/>
    </source>
</evidence>
<evidence type="ECO:0000256" key="4">
    <source>
        <dbReference type="ARBA" id="ARBA00022679"/>
    </source>
</evidence>
<dbReference type="InterPro" id="IPR014776">
    <property type="entry name" value="4pyrrole_Mease_sub2"/>
</dbReference>
<protein>
    <submittedName>
        <fullName evidence="7">Precorrin-6y C5,15-methyltransferase (Decarboxylating) subunit CbiE</fullName>
    </submittedName>
</protein>
<evidence type="ECO:0000259" key="6">
    <source>
        <dbReference type="Pfam" id="PF00590"/>
    </source>
</evidence>
<dbReference type="Gene3D" id="3.40.1010.10">
    <property type="entry name" value="Cobalt-precorrin-4 Transmethylase, Domain 1"/>
    <property type="match status" value="1"/>
</dbReference>
<dbReference type="SUPFAM" id="SSF53790">
    <property type="entry name" value="Tetrapyrrole methylase"/>
    <property type="match status" value="1"/>
</dbReference>
<dbReference type="NCBIfam" id="TIGR02467">
    <property type="entry name" value="CbiE"/>
    <property type="match status" value="1"/>
</dbReference>
<evidence type="ECO:0000256" key="2">
    <source>
        <dbReference type="ARBA" id="ARBA00022573"/>
    </source>
</evidence>
<dbReference type="InterPro" id="IPR014777">
    <property type="entry name" value="4pyrrole_Mease_sub1"/>
</dbReference>
<keyword evidence="3" id="KW-0489">Methyltransferase</keyword>
<gene>
    <name evidence="7" type="primary">cbiE</name>
    <name evidence="7" type="ORF">L2W38_00280</name>
</gene>
<evidence type="ECO:0000256" key="1">
    <source>
        <dbReference type="ARBA" id="ARBA00004953"/>
    </source>
</evidence>
<dbReference type="PANTHER" id="PTHR43182:SF1">
    <property type="entry name" value="COBALT-PRECORRIN-7 C(5)-METHYLTRANSFERASE"/>
    <property type="match status" value="1"/>
</dbReference>
<keyword evidence="4" id="KW-0808">Transferase</keyword>
<accession>A0ABS9ELX6</accession>
<proteinExistence type="predicted"/>
<dbReference type="PANTHER" id="PTHR43182">
    <property type="entry name" value="COBALT-PRECORRIN-6B C(15)-METHYLTRANSFERASE (DECARBOXYLATING)"/>
    <property type="match status" value="1"/>
</dbReference>
<organism evidence="7 8">
    <name type="scientific">Dethiosulfovibrio marinus</name>
    <dbReference type="NCBI Taxonomy" id="133532"/>
    <lineage>
        <taxon>Bacteria</taxon>
        <taxon>Thermotogati</taxon>
        <taxon>Synergistota</taxon>
        <taxon>Synergistia</taxon>
        <taxon>Synergistales</taxon>
        <taxon>Dethiosulfovibrionaceae</taxon>
        <taxon>Dethiosulfovibrio</taxon>
    </lineage>
</organism>
<dbReference type="CDD" id="cd11644">
    <property type="entry name" value="Precorrin-6Y-MT"/>
    <property type="match status" value="1"/>
</dbReference>
<keyword evidence="5" id="KW-0949">S-adenosyl-L-methionine</keyword>
<reference evidence="7 8" key="1">
    <citation type="submission" date="2022-01" db="EMBL/GenBank/DDBJ databases">
        <title>Dethiosulfovibrio faecalis sp. nov., a novel proteolytic, non-sulfur-reducing bacterium isolated from a marine aquaculture solid waste bioreactor.</title>
        <authorList>
            <person name="Grabowski S."/>
            <person name="Apolinario E."/>
            <person name="Schneider N."/>
            <person name="Marshall C.W."/>
            <person name="Sowers K.R."/>
        </authorList>
    </citation>
    <scope>NUCLEOTIDE SEQUENCE [LARGE SCALE GENOMIC DNA]</scope>
    <source>
        <strain evidence="7 8">DSM 12537</strain>
    </source>
</reference>
<name>A0ABS9ELX6_9BACT</name>